<protein>
    <submittedName>
        <fullName evidence="1">Uncharacterized protein</fullName>
    </submittedName>
</protein>
<name>A0A0E9UL55_ANGAN</name>
<sequence>MTKKLREGQGTEGECMHLQKVVYDFIQGKHAQCASLRLMMMLFSPL</sequence>
<proteinExistence type="predicted"/>
<reference evidence="1" key="1">
    <citation type="submission" date="2014-11" db="EMBL/GenBank/DDBJ databases">
        <authorList>
            <person name="Amaro Gonzalez C."/>
        </authorList>
    </citation>
    <scope>NUCLEOTIDE SEQUENCE</scope>
</reference>
<accession>A0A0E9UL55</accession>
<dbReference type="EMBL" id="GBXM01042592">
    <property type="protein sequence ID" value="JAH65985.1"/>
    <property type="molecule type" value="Transcribed_RNA"/>
</dbReference>
<evidence type="ECO:0000313" key="1">
    <source>
        <dbReference type="EMBL" id="JAH65985.1"/>
    </source>
</evidence>
<reference evidence="1" key="2">
    <citation type="journal article" date="2015" name="Fish Shellfish Immunol.">
        <title>Early steps in the European eel (Anguilla anguilla)-Vibrio vulnificus interaction in the gills: Role of the RtxA13 toxin.</title>
        <authorList>
            <person name="Callol A."/>
            <person name="Pajuelo D."/>
            <person name="Ebbesson L."/>
            <person name="Teles M."/>
            <person name="MacKenzie S."/>
            <person name="Amaro C."/>
        </authorList>
    </citation>
    <scope>NUCLEOTIDE SEQUENCE</scope>
</reference>
<organism evidence="1">
    <name type="scientific">Anguilla anguilla</name>
    <name type="common">European freshwater eel</name>
    <name type="synonym">Muraena anguilla</name>
    <dbReference type="NCBI Taxonomy" id="7936"/>
    <lineage>
        <taxon>Eukaryota</taxon>
        <taxon>Metazoa</taxon>
        <taxon>Chordata</taxon>
        <taxon>Craniata</taxon>
        <taxon>Vertebrata</taxon>
        <taxon>Euteleostomi</taxon>
        <taxon>Actinopterygii</taxon>
        <taxon>Neopterygii</taxon>
        <taxon>Teleostei</taxon>
        <taxon>Anguilliformes</taxon>
        <taxon>Anguillidae</taxon>
        <taxon>Anguilla</taxon>
    </lineage>
</organism>
<dbReference type="AlphaFoldDB" id="A0A0E9UL55"/>